<dbReference type="InterPro" id="IPR007680">
    <property type="entry name" value="Arabino_trans_central"/>
</dbReference>
<feature type="transmembrane region" description="Helical" evidence="1">
    <location>
        <begin position="192"/>
        <end position="210"/>
    </location>
</feature>
<feature type="transmembrane region" description="Helical" evidence="1">
    <location>
        <begin position="395"/>
        <end position="428"/>
    </location>
</feature>
<feature type="transmembrane region" description="Helical" evidence="1">
    <location>
        <begin position="346"/>
        <end position="365"/>
    </location>
</feature>
<organism evidence="4 5">
    <name type="scientific">Pseudonocardia nematodicida</name>
    <dbReference type="NCBI Taxonomy" id="1206997"/>
    <lineage>
        <taxon>Bacteria</taxon>
        <taxon>Bacillati</taxon>
        <taxon>Actinomycetota</taxon>
        <taxon>Actinomycetes</taxon>
        <taxon>Pseudonocardiales</taxon>
        <taxon>Pseudonocardiaceae</taxon>
        <taxon>Pseudonocardia</taxon>
    </lineage>
</organism>
<feature type="transmembrane region" description="Helical" evidence="1">
    <location>
        <begin position="372"/>
        <end position="389"/>
    </location>
</feature>
<reference evidence="4 5" key="1">
    <citation type="submission" date="2024-03" db="EMBL/GenBank/DDBJ databases">
        <title>Draft genome sequence of Pseudonocardia nematodicida JCM 31783.</title>
        <authorList>
            <person name="Butdee W."/>
            <person name="Duangmal K."/>
        </authorList>
    </citation>
    <scope>NUCLEOTIDE SEQUENCE [LARGE SCALE GENOMIC DNA]</scope>
    <source>
        <strain evidence="4 5">JCM 31783</strain>
    </source>
</reference>
<dbReference type="Gene3D" id="3.40.190.160">
    <property type="match status" value="1"/>
</dbReference>
<feature type="transmembrane region" description="Helical" evidence="1">
    <location>
        <begin position="511"/>
        <end position="528"/>
    </location>
</feature>
<evidence type="ECO:0000313" key="5">
    <source>
        <dbReference type="Proteomes" id="UP001494902"/>
    </source>
</evidence>
<feature type="transmembrane region" description="Helical" evidence="1">
    <location>
        <begin position="646"/>
        <end position="664"/>
    </location>
</feature>
<feature type="transmembrane region" description="Helical" evidence="1">
    <location>
        <begin position="313"/>
        <end position="334"/>
    </location>
</feature>
<keyword evidence="1" id="KW-1133">Transmembrane helix</keyword>
<feature type="transmembrane region" description="Helical" evidence="1">
    <location>
        <begin position="540"/>
        <end position="559"/>
    </location>
</feature>
<keyword evidence="5" id="KW-1185">Reference proteome</keyword>
<dbReference type="Pfam" id="PF04602">
    <property type="entry name" value="Arabinose_trans"/>
    <property type="match status" value="1"/>
</dbReference>
<dbReference type="EMBL" id="JBEDNQ010000014">
    <property type="protein sequence ID" value="MEQ3554345.1"/>
    <property type="molecule type" value="Genomic_DNA"/>
</dbReference>
<sequence>MRTHTDMRRLATATLVAGLLAAVLAALVPLAPVETRETTVEWPPAGDRPVSTTAAFVPYAPESVRVLVPCRVLRDAEDRARPTTVVSSERVGEGGTGFTVLVDGGDVRVRVGGREIDRTDVGPGTACDRLLIADAAGTTLTAGDDPPRVFPGDVVRSVAAFTTELSPAEADGLRVTARTADWFVAEATGTKWVLLGLQWLAAAVALVLLSRLAGDRAERRAGAARLRRARLAALRSPSGAGRTVADVLVVGTLAVWTVIGPLSTDDGFTEAIARNTGGDDLGNVYRWSNASEAPYTLVIRMVQAMTEAGAGPLLLRVPSVLAGIAVWVLVSRVALPAVLPRRHRAAWVRGVLGLALLAWWLPLNLGVRPEPFAALATTAALCCALRAAARPGRRLGWWIGTAALASGLALAVTPSSVTVAGALVLLVPAIWRRLTRPAGGVLPGLAGVAAALGIAAAGLTTVFTGQSLYTVARATEMHRLYGPVEPWFREFVRWEYLLGFGTEQGGLGRRVPVLLTIALLLTALPLVARGAHRWAPGLRWAPVPLVGVALGFVLLAPTPSKWTHYFGTLAGTGALAVATGCVLVLTAARLRPRDATVRGAAAVGTLAAAGLAALAYTGRNEWFLWSSWGVPRAQGPFTPLDSPRNWLLGSALLGAVAVVAVVLARRRAGRAPATRTVSGRVLAALPAGVVLTALLAGVSVVVGSLAVAPARQGTGYSVGGQMAGELAGRPGCGLLDHVTTTAGEPVVPLLREADGPVYGDWSILWAAPCLRELPAVRAGLAQTPRYLVLGPSSLGFALDVSFTDAVGGSFAPMRRTTTEAPLATRIDSAAGRPAQADWGSIVRIDTDLARDTYDVRSAPVRRWGWEGDHTPFPTG</sequence>
<evidence type="ECO:0000259" key="3">
    <source>
        <dbReference type="Pfam" id="PF17689"/>
    </source>
</evidence>
<dbReference type="Proteomes" id="UP001494902">
    <property type="component" value="Unassembled WGS sequence"/>
</dbReference>
<dbReference type="InterPro" id="IPR027451">
    <property type="entry name" value="EmbABC_dom1"/>
</dbReference>
<feature type="domain" description="Arabinosyltransferas concanavalin like" evidence="3">
    <location>
        <begin position="36"/>
        <end position="177"/>
    </location>
</feature>
<keyword evidence="1" id="KW-0812">Transmembrane</keyword>
<evidence type="ECO:0000313" key="4">
    <source>
        <dbReference type="EMBL" id="MEQ3554345.1"/>
    </source>
</evidence>
<feature type="transmembrane region" description="Helical" evidence="1">
    <location>
        <begin position="565"/>
        <end position="588"/>
    </location>
</feature>
<feature type="transmembrane region" description="Helical" evidence="1">
    <location>
        <begin position="600"/>
        <end position="618"/>
    </location>
</feature>
<feature type="transmembrane region" description="Helical" evidence="1">
    <location>
        <begin position="440"/>
        <end position="463"/>
    </location>
</feature>
<dbReference type="RefSeq" id="WP_349301417.1">
    <property type="nucleotide sequence ID" value="NZ_JBEDNQ010000014.1"/>
</dbReference>
<dbReference type="Gene3D" id="2.60.120.610">
    <property type="entry name" value="arabinofuranosyltransferase like domain"/>
    <property type="match status" value="1"/>
</dbReference>
<gene>
    <name evidence="4" type="ORF">WIS52_28090</name>
</gene>
<proteinExistence type="predicted"/>
<protein>
    <submittedName>
        <fullName evidence="4">Arabinosyltransferase domain-containing protein</fullName>
    </submittedName>
</protein>
<evidence type="ECO:0000256" key="1">
    <source>
        <dbReference type="SAM" id="Phobius"/>
    </source>
</evidence>
<dbReference type="InterPro" id="IPR040920">
    <property type="entry name" value="Arabino_trans_N"/>
</dbReference>
<evidence type="ECO:0000259" key="2">
    <source>
        <dbReference type="Pfam" id="PF04602"/>
    </source>
</evidence>
<accession>A0ABV1KIR6</accession>
<feature type="transmembrane region" description="Helical" evidence="1">
    <location>
        <begin position="685"/>
        <end position="708"/>
    </location>
</feature>
<comment type="caution">
    <text evidence="4">The sequence shown here is derived from an EMBL/GenBank/DDBJ whole genome shotgun (WGS) entry which is preliminary data.</text>
</comment>
<keyword evidence="1" id="KW-0472">Membrane</keyword>
<dbReference type="Pfam" id="PF17689">
    <property type="entry name" value="Arabino_trans_N"/>
    <property type="match status" value="1"/>
</dbReference>
<name>A0ABV1KIR6_9PSEU</name>
<feature type="domain" description="Arabinofuranosyltransferase central" evidence="2">
    <location>
        <begin position="187"/>
        <end position="637"/>
    </location>
</feature>